<accession>A0A285B4T0</accession>
<protein>
    <submittedName>
        <fullName evidence="1">Uncharacterized protein</fullName>
    </submittedName>
</protein>
<dbReference type="EMBL" id="FZTC01000019">
    <property type="protein sequence ID" value="SNU35979.1"/>
    <property type="molecule type" value="Genomic_DNA"/>
</dbReference>
<gene>
    <name evidence="1" type="ORF">KOSB73_260703</name>
</gene>
<sequence length="106" mass="11790">MRDSFTLFLQMNIIPYVLRSVRERPTNMICGLCSYLFDKALFILDVLVFSTEVVWNELWTNDKVAGEGFSSPFTDYFLYYSALALDSFSLSGGANSSLSAAAPGTC</sequence>
<name>A0A285B4T0_9ENTR</name>
<proteinExistence type="predicted"/>
<evidence type="ECO:0000313" key="1">
    <source>
        <dbReference type="EMBL" id="SNU35979.1"/>
    </source>
</evidence>
<evidence type="ECO:0000313" key="2">
    <source>
        <dbReference type="Proteomes" id="UP000220639"/>
    </source>
</evidence>
<dbReference type="Proteomes" id="UP000220639">
    <property type="component" value="Unassembled WGS sequence"/>
</dbReference>
<reference evidence="2" key="1">
    <citation type="submission" date="2017-08" db="EMBL/GenBank/DDBJ databases">
        <authorList>
            <person name="Brisse S."/>
        </authorList>
    </citation>
    <scope>NUCLEOTIDE SEQUENCE [LARGE SCALE GENOMIC DNA]</scope>
    <source>
        <strain evidence="2">06D021</strain>
    </source>
</reference>
<dbReference type="AlphaFoldDB" id="A0A285B4T0"/>
<organism evidence="1 2">
    <name type="scientific">Klebsiella grimontii</name>
    <dbReference type="NCBI Taxonomy" id="2058152"/>
    <lineage>
        <taxon>Bacteria</taxon>
        <taxon>Pseudomonadati</taxon>
        <taxon>Pseudomonadota</taxon>
        <taxon>Gammaproteobacteria</taxon>
        <taxon>Enterobacterales</taxon>
        <taxon>Enterobacteriaceae</taxon>
        <taxon>Klebsiella/Raoultella group</taxon>
        <taxon>Klebsiella</taxon>
    </lineage>
</organism>